<reference evidence="1 2" key="1">
    <citation type="submission" date="2016-11" db="EMBL/GenBank/DDBJ databases">
        <title>Whole Genome Sequencing of Mucilaginibacter polytrichastri RG4-7(T) isolated from the moss sample.</title>
        <authorList>
            <person name="Li Y."/>
        </authorList>
    </citation>
    <scope>NUCLEOTIDE SEQUENCE [LARGE SCALE GENOMIC DNA]</scope>
    <source>
        <strain evidence="1 2">RG4-7</strain>
    </source>
</reference>
<proteinExistence type="predicted"/>
<keyword evidence="2" id="KW-1185">Reference proteome</keyword>
<organism evidence="1 2">
    <name type="scientific">Mucilaginibacter polytrichastri</name>
    <dbReference type="NCBI Taxonomy" id="1302689"/>
    <lineage>
        <taxon>Bacteria</taxon>
        <taxon>Pseudomonadati</taxon>
        <taxon>Bacteroidota</taxon>
        <taxon>Sphingobacteriia</taxon>
        <taxon>Sphingobacteriales</taxon>
        <taxon>Sphingobacteriaceae</taxon>
        <taxon>Mucilaginibacter</taxon>
    </lineage>
</organism>
<dbReference type="AlphaFoldDB" id="A0A1Q6A2G7"/>
<protein>
    <submittedName>
        <fullName evidence="1">Uncharacterized protein</fullName>
    </submittedName>
</protein>
<accession>A0A1Q6A2G7</accession>
<dbReference type="OrthoDB" id="798851at2"/>
<comment type="caution">
    <text evidence="1">The sequence shown here is derived from an EMBL/GenBank/DDBJ whole genome shotgun (WGS) entry which is preliminary data.</text>
</comment>
<dbReference type="Proteomes" id="UP000186720">
    <property type="component" value="Unassembled WGS sequence"/>
</dbReference>
<evidence type="ECO:0000313" key="1">
    <source>
        <dbReference type="EMBL" id="OKS88181.1"/>
    </source>
</evidence>
<sequence length="360" mass="41779">MDISTIAFKRMYELLTQKIWDDELTDAQKKKLKKMSYAIWAEDDPGKKGANFFDTIFNGVGLDRNHYWRKARDFNPNTGRNLLPLDDKALIAISLYIGVTYPKNVNKKDIRDDDQKANVLYQEFKATLLDDDERLEVEAQDRFDVNAAEKIIGSNKKDLNKTKNKEISIEGMNYDIEKVVGDFYHLLSASQIEKAWSLLTKNFQQRGWKGKYEDFAIGYTNLLAIKDVHVWDINIQDITADCKVFYMDKVLTFTDRILTDLDKITIGDVEELVRVIKKVLEKAGDTELKGFENIEVCKLFEPAASEYIWYKCGKNPEYIKSLMPIEKTMELPRLYNLTFSLVDGAWLISSITPIRSHLYR</sequence>
<name>A0A1Q6A2G7_9SPHI</name>
<dbReference type="EMBL" id="MPPL01000001">
    <property type="protein sequence ID" value="OKS88181.1"/>
    <property type="molecule type" value="Genomic_DNA"/>
</dbReference>
<dbReference type="RefSeq" id="WP_139235720.1">
    <property type="nucleotide sequence ID" value="NZ_FPAM01000010.1"/>
</dbReference>
<evidence type="ECO:0000313" key="2">
    <source>
        <dbReference type="Proteomes" id="UP000186720"/>
    </source>
</evidence>
<gene>
    <name evidence="1" type="ORF">RG47T_3645</name>
</gene>